<dbReference type="NCBIfam" id="NF003646">
    <property type="entry name" value="PRK05286.1-4"/>
    <property type="match status" value="1"/>
</dbReference>
<feature type="binding site" evidence="13">
    <location>
        <position position="244"/>
    </location>
    <ligand>
        <name>FMN</name>
        <dbReference type="ChEBI" id="CHEBI:58210"/>
    </ligand>
</feature>
<dbReference type="NCBIfam" id="TIGR01036">
    <property type="entry name" value="pyrD_sub2"/>
    <property type="match status" value="1"/>
</dbReference>
<evidence type="ECO:0000259" key="14">
    <source>
        <dbReference type="Pfam" id="PF01180"/>
    </source>
</evidence>
<feature type="binding site" evidence="13">
    <location>
        <position position="176"/>
    </location>
    <ligand>
        <name>substrate</name>
    </ligand>
</feature>
<feature type="domain" description="Dihydroorotate dehydrogenase catalytic" evidence="14">
    <location>
        <begin position="46"/>
        <end position="335"/>
    </location>
</feature>
<feature type="binding site" evidence="13">
    <location>
        <position position="171"/>
    </location>
    <ligand>
        <name>FMN</name>
        <dbReference type="ChEBI" id="CHEBI:58210"/>
    </ligand>
</feature>
<evidence type="ECO:0000256" key="8">
    <source>
        <dbReference type="ARBA" id="ARBA00022643"/>
    </source>
</evidence>
<feature type="binding site" evidence="13">
    <location>
        <position position="296"/>
    </location>
    <ligand>
        <name>FMN</name>
        <dbReference type="ChEBI" id="CHEBI:58210"/>
    </ligand>
</feature>
<proteinExistence type="inferred from homology"/>
<feature type="binding site" evidence="13">
    <location>
        <position position="138"/>
    </location>
    <ligand>
        <name>FMN</name>
        <dbReference type="ChEBI" id="CHEBI:58210"/>
    </ligand>
</feature>
<dbReference type="AlphaFoldDB" id="A0A1E2VAA8"/>
<evidence type="ECO:0000313" key="16">
    <source>
        <dbReference type="Proteomes" id="UP000094291"/>
    </source>
</evidence>
<name>A0A1E2VAA8_9GAMM</name>
<keyword evidence="7 13" id="KW-0285">Flavoprotein</keyword>
<dbReference type="HAMAP" id="MF_00225">
    <property type="entry name" value="DHO_dh_type2"/>
    <property type="match status" value="1"/>
</dbReference>
<comment type="catalytic activity">
    <reaction evidence="12 13">
        <text>(S)-dihydroorotate + a quinone = orotate + a quinol</text>
        <dbReference type="Rhea" id="RHEA:30187"/>
        <dbReference type="ChEBI" id="CHEBI:24646"/>
        <dbReference type="ChEBI" id="CHEBI:30839"/>
        <dbReference type="ChEBI" id="CHEBI:30864"/>
        <dbReference type="ChEBI" id="CHEBI:132124"/>
        <dbReference type="EC" id="1.3.5.2"/>
    </reaction>
</comment>
<feature type="binding site" evidence="13">
    <location>
        <begin position="110"/>
        <end position="114"/>
    </location>
    <ligand>
        <name>substrate</name>
    </ligand>
</feature>
<comment type="subcellular location">
    <subcellularLocation>
        <location evidence="2 13">Cell membrane</location>
        <topology evidence="2 13">Peripheral membrane protein</topology>
    </subcellularLocation>
</comment>
<dbReference type="NCBIfam" id="NF003644">
    <property type="entry name" value="PRK05286.1-1"/>
    <property type="match status" value="1"/>
</dbReference>
<protein>
    <recommendedName>
        <fullName evidence="13">Dihydroorotate dehydrogenase (quinone)</fullName>
        <ecNumber evidence="13">1.3.5.2</ecNumber>
    </recommendedName>
    <alternativeName>
        <fullName evidence="13">DHOdehase</fullName>
        <shortName evidence="13">DHOD</shortName>
        <shortName evidence="13">DHODase</shortName>
    </alternativeName>
    <alternativeName>
        <fullName evidence="13">Dihydroorotate oxidase</fullName>
    </alternativeName>
</protein>
<dbReference type="InterPro" id="IPR012135">
    <property type="entry name" value="Dihydroorotate_DH_1_2"/>
</dbReference>
<keyword evidence="10 13" id="KW-0560">Oxidoreductase</keyword>
<comment type="similarity">
    <text evidence="4 13">Belongs to the dihydroorotate dehydrogenase family. Type 2 subfamily.</text>
</comment>
<comment type="subunit">
    <text evidence="5 13">Monomer.</text>
</comment>
<feature type="binding site" evidence="13">
    <location>
        <position position="85"/>
    </location>
    <ligand>
        <name>FMN</name>
        <dbReference type="ChEBI" id="CHEBI:58210"/>
    </ligand>
</feature>
<dbReference type="PROSITE" id="PS00911">
    <property type="entry name" value="DHODEHASE_1"/>
    <property type="match status" value="1"/>
</dbReference>
<evidence type="ECO:0000256" key="2">
    <source>
        <dbReference type="ARBA" id="ARBA00004202"/>
    </source>
</evidence>
<dbReference type="InterPro" id="IPR001295">
    <property type="entry name" value="Dihydroorotate_DH_CS"/>
</dbReference>
<evidence type="ECO:0000256" key="5">
    <source>
        <dbReference type="ARBA" id="ARBA00011245"/>
    </source>
</evidence>
<comment type="function">
    <text evidence="1 13">Catalyzes the conversion of dihydroorotate to orotate with quinone as electron acceptor.</text>
</comment>
<keyword evidence="9 13" id="KW-0665">Pyrimidine biosynthesis</keyword>
<feature type="active site" description="Nucleophile" evidence="13">
    <location>
        <position position="174"/>
    </location>
</feature>
<evidence type="ECO:0000256" key="9">
    <source>
        <dbReference type="ARBA" id="ARBA00022975"/>
    </source>
</evidence>
<dbReference type="InterPro" id="IPR005720">
    <property type="entry name" value="Dihydroorotate_DH_cat"/>
</dbReference>
<feature type="binding site" evidence="13">
    <location>
        <begin position="245"/>
        <end position="246"/>
    </location>
    <ligand>
        <name>substrate</name>
    </ligand>
</feature>
<dbReference type="NCBIfam" id="NF003645">
    <property type="entry name" value="PRK05286.1-2"/>
    <property type="match status" value="1"/>
</dbReference>
<comment type="pathway">
    <text evidence="3 13">Pyrimidine metabolism; UMP biosynthesis via de novo pathway; orotate from (S)-dihydroorotate (quinone route): step 1/1.</text>
</comment>
<dbReference type="EMBL" id="MDTQ01000001">
    <property type="protein sequence ID" value="ODC03921.1"/>
    <property type="molecule type" value="Genomic_DNA"/>
</dbReference>
<feature type="binding site" evidence="13">
    <location>
        <position position="171"/>
    </location>
    <ligand>
        <name>substrate</name>
    </ligand>
</feature>
<reference evidence="15 16" key="1">
    <citation type="submission" date="2016-08" db="EMBL/GenBank/DDBJ databases">
        <authorList>
            <person name="Seilhamer J.J."/>
        </authorList>
    </citation>
    <scope>NUCLEOTIDE SEQUENCE [LARGE SCALE GENOMIC DNA]</scope>
    <source>
        <strain evidence="15 16">PH27A</strain>
    </source>
</reference>
<evidence type="ECO:0000256" key="13">
    <source>
        <dbReference type="HAMAP-Rule" id="MF_00225"/>
    </source>
</evidence>
<dbReference type="PANTHER" id="PTHR48109">
    <property type="entry name" value="DIHYDROOROTATE DEHYDROGENASE (QUINONE), MITOCHONDRIAL-RELATED"/>
    <property type="match status" value="1"/>
</dbReference>
<evidence type="ECO:0000256" key="12">
    <source>
        <dbReference type="ARBA" id="ARBA00048639"/>
    </source>
</evidence>
<dbReference type="OrthoDB" id="9802377at2"/>
<evidence type="ECO:0000256" key="1">
    <source>
        <dbReference type="ARBA" id="ARBA00003125"/>
    </source>
</evidence>
<sequence>MYRLARNLLFRLSGEAAHELSLDMLNAANRLHLLGIGLPEPVYAPVQVMGLTFPNAVGLAAGLDKNADHLDSLGRLGFGFVEVGTVTPRPQPGNPKPRLFRIPEEGAIINRMGFNNKGVDHLVQQVRKRHYEGLLGINIGKNLTTPVAQALDDYRTGLRAVYADADYVTVNISSPNTPGLRSLQSGDTLRELLAPLKAEQAALADQYGRYVPIAVKIAPDMDDDEIRAVAQTLRALKIDGVIATNTTLDKTQVTGLRHGDEQGGLSGRPLTDASTEVIRVLADALENDLPIIGVGGIHCAQDAAAKIQAGARLVQLYTGLIYEGPQLVQSCAEALAGLGDANA</sequence>
<comment type="cofactor">
    <cofactor evidence="13">
        <name>FMN</name>
        <dbReference type="ChEBI" id="CHEBI:58210"/>
    </cofactor>
    <text evidence="13">Binds 1 FMN per subunit.</text>
</comment>
<dbReference type="InterPro" id="IPR013785">
    <property type="entry name" value="Aldolase_TIM"/>
</dbReference>
<dbReference type="Gene3D" id="3.20.20.70">
    <property type="entry name" value="Aldolase class I"/>
    <property type="match status" value="1"/>
</dbReference>
<gene>
    <name evidence="13" type="primary">pyrD</name>
    <name evidence="15" type="ORF">BFW38_10605</name>
</gene>
<dbReference type="CDD" id="cd04738">
    <property type="entry name" value="DHOD_2_like"/>
    <property type="match status" value="1"/>
</dbReference>
<dbReference type="EC" id="1.3.5.2" evidence="13"/>
<dbReference type="GO" id="GO:0044205">
    <property type="term" value="P:'de novo' UMP biosynthetic process"/>
    <property type="evidence" value="ECO:0007669"/>
    <property type="project" value="UniProtKB-UniRule"/>
</dbReference>
<evidence type="ECO:0000256" key="3">
    <source>
        <dbReference type="ARBA" id="ARBA00005161"/>
    </source>
</evidence>
<feature type="binding site" evidence="13">
    <location>
        <begin position="61"/>
        <end position="65"/>
    </location>
    <ligand>
        <name>FMN</name>
        <dbReference type="ChEBI" id="CHEBI:58210"/>
    </ligand>
</feature>
<dbReference type="SUPFAM" id="SSF51395">
    <property type="entry name" value="FMN-linked oxidoreductases"/>
    <property type="match status" value="1"/>
</dbReference>
<dbReference type="FunFam" id="3.20.20.70:FF:000028">
    <property type="entry name" value="Dihydroorotate dehydrogenase (quinone)"/>
    <property type="match status" value="1"/>
</dbReference>
<evidence type="ECO:0000256" key="10">
    <source>
        <dbReference type="ARBA" id="ARBA00023002"/>
    </source>
</evidence>
<keyword evidence="8 13" id="KW-0288">FMN</keyword>
<dbReference type="STRING" id="197479.BFW38_10605"/>
<dbReference type="NCBIfam" id="NF003652">
    <property type="entry name" value="PRK05286.2-5"/>
    <property type="match status" value="1"/>
</dbReference>
<dbReference type="RefSeq" id="WP_068998565.1">
    <property type="nucleotide sequence ID" value="NZ_MDTQ01000001.1"/>
</dbReference>
<evidence type="ECO:0000256" key="7">
    <source>
        <dbReference type="ARBA" id="ARBA00022630"/>
    </source>
</evidence>
<dbReference type="InterPro" id="IPR005719">
    <property type="entry name" value="Dihydroorotate_DH_2"/>
</dbReference>
<dbReference type="PANTHER" id="PTHR48109:SF4">
    <property type="entry name" value="DIHYDROOROTATE DEHYDROGENASE (QUINONE), MITOCHONDRIAL"/>
    <property type="match status" value="1"/>
</dbReference>
<dbReference type="GO" id="GO:0005737">
    <property type="term" value="C:cytoplasm"/>
    <property type="evidence" value="ECO:0007669"/>
    <property type="project" value="InterPro"/>
</dbReference>
<dbReference type="UniPathway" id="UPA00070">
    <property type="reaction ID" value="UER00946"/>
</dbReference>
<evidence type="ECO:0000313" key="15">
    <source>
        <dbReference type="EMBL" id="ODC03921.1"/>
    </source>
</evidence>
<accession>A0A1E2VAA8</accession>
<feature type="binding site" evidence="13">
    <location>
        <position position="267"/>
    </location>
    <ligand>
        <name>FMN</name>
        <dbReference type="ChEBI" id="CHEBI:58210"/>
    </ligand>
</feature>
<dbReference type="GO" id="GO:0106430">
    <property type="term" value="F:dihydroorotate dehydrogenase (quinone) activity"/>
    <property type="evidence" value="ECO:0007669"/>
    <property type="project" value="UniProtKB-EC"/>
</dbReference>
<keyword evidence="16" id="KW-1185">Reference proteome</keyword>
<dbReference type="GO" id="GO:0005886">
    <property type="term" value="C:plasma membrane"/>
    <property type="evidence" value="ECO:0007669"/>
    <property type="project" value="UniProtKB-SubCell"/>
</dbReference>
<dbReference type="InterPro" id="IPR050074">
    <property type="entry name" value="DHO_dehydrogenase"/>
</dbReference>
<evidence type="ECO:0000256" key="4">
    <source>
        <dbReference type="ARBA" id="ARBA00005359"/>
    </source>
</evidence>
<dbReference type="Proteomes" id="UP000094291">
    <property type="component" value="Unassembled WGS sequence"/>
</dbReference>
<evidence type="ECO:0000256" key="6">
    <source>
        <dbReference type="ARBA" id="ARBA00022475"/>
    </source>
</evidence>
<dbReference type="GO" id="GO:0006207">
    <property type="term" value="P:'de novo' pyrimidine nucleobase biosynthetic process"/>
    <property type="evidence" value="ECO:0007669"/>
    <property type="project" value="UniProtKB-UniRule"/>
</dbReference>
<organism evidence="15 16">
    <name type="scientific">Terasakiispira papahanaumokuakeensis</name>
    <dbReference type="NCBI Taxonomy" id="197479"/>
    <lineage>
        <taxon>Bacteria</taxon>
        <taxon>Pseudomonadati</taxon>
        <taxon>Pseudomonadota</taxon>
        <taxon>Gammaproteobacteria</taxon>
        <taxon>Oceanospirillales</taxon>
        <taxon>Terasakiispira</taxon>
    </lineage>
</organism>
<evidence type="ECO:0000256" key="11">
    <source>
        <dbReference type="ARBA" id="ARBA00023136"/>
    </source>
</evidence>
<dbReference type="PIRSF" id="PIRSF000164">
    <property type="entry name" value="DHO_oxidase"/>
    <property type="match status" value="1"/>
</dbReference>
<keyword evidence="11 13" id="KW-0472">Membrane</keyword>
<keyword evidence="6 13" id="KW-1003">Cell membrane</keyword>
<feature type="binding site" evidence="13">
    <location>
        <position position="216"/>
    </location>
    <ligand>
        <name>FMN</name>
        <dbReference type="ChEBI" id="CHEBI:58210"/>
    </ligand>
</feature>
<feature type="binding site" evidence="13">
    <location>
        <begin position="317"/>
        <end position="318"/>
    </location>
    <ligand>
        <name>FMN</name>
        <dbReference type="ChEBI" id="CHEBI:58210"/>
    </ligand>
</feature>
<feature type="binding site" evidence="13">
    <location>
        <position position="65"/>
    </location>
    <ligand>
        <name>substrate</name>
    </ligand>
</feature>
<dbReference type="Pfam" id="PF01180">
    <property type="entry name" value="DHO_dh"/>
    <property type="match status" value="1"/>
</dbReference>
<comment type="caution">
    <text evidence="15">The sequence shown here is derived from an EMBL/GenBank/DDBJ whole genome shotgun (WGS) entry which is preliminary data.</text>
</comment>